<gene>
    <name evidence="7" type="primary">KIF21A_2</name>
    <name evidence="7" type="ORF">OS493_032974</name>
</gene>
<dbReference type="GO" id="GO:0005875">
    <property type="term" value="C:microtubule associated complex"/>
    <property type="evidence" value="ECO:0007669"/>
    <property type="project" value="TreeGrafter"/>
</dbReference>
<dbReference type="InterPro" id="IPR001752">
    <property type="entry name" value="Kinesin_motor_dom"/>
</dbReference>
<evidence type="ECO:0000313" key="7">
    <source>
        <dbReference type="EMBL" id="KAJ7322789.1"/>
    </source>
</evidence>
<dbReference type="GO" id="GO:0007052">
    <property type="term" value="P:mitotic spindle organization"/>
    <property type="evidence" value="ECO:0007669"/>
    <property type="project" value="TreeGrafter"/>
</dbReference>
<comment type="caution">
    <text evidence="7">The sequence shown here is derived from an EMBL/GenBank/DDBJ whole genome shotgun (WGS) entry which is preliminary data.</text>
</comment>
<name>A0A9W9Y885_9CNID</name>
<dbReference type="Proteomes" id="UP001163046">
    <property type="component" value="Unassembled WGS sequence"/>
</dbReference>
<sequence>METLNTLKYANRARNIKNKVVLNQDKTSKQMSSLRIEIQKLTMELLEFKQGKRISGVDGDQVSDVCHENVMLKTENDKLRVRVKALQQTIDTQSVRITDLISSQVLASMDGTDVDGGVEDLIQKYLIEIEGLRKQIDRE</sequence>
<dbReference type="AlphaFoldDB" id="A0A9W9Y885"/>
<evidence type="ECO:0000259" key="6">
    <source>
        <dbReference type="PROSITE" id="PS50067"/>
    </source>
</evidence>
<dbReference type="Gene3D" id="3.40.850.10">
    <property type="entry name" value="Kinesin motor domain"/>
    <property type="match status" value="1"/>
</dbReference>
<comment type="similarity">
    <text evidence="5">Belongs to the TRAFAC class myosin-kinesin ATPase superfamily. Kinesin family.</text>
</comment>
<dbReference type="InterPro" id="IPR056533">
    <property type="entry name" value="KIF21A/B_hel_1"/>
</dbReference>
<dbReference type="GO" id="GO:0003777">
    <property type="term" value="F:microtubule motor activity"/>
    <property type="evidence" value="ECO:0007669"/>
    <property type="project" value="InterPro"/>
</dbReference>
<dbReference type="GO" id="GO:0008017">
    <property type="term" value="F:microtubule binding"/>
    <property type="evidence" value="ECO:0007669"/>
    <property type="project" value="InterPro"/>
</dbReference>
<dbReference type="GO" id="GO:0005524">
    <property type="term" value="F:ATP binding"/>
    <property type="evidence" value="ECO:0007669"/>
    <property type="project" value="UniProtKB-KW"/>
</dbReference>
<evidence type="ECO:0000256" key="1">
    <source>
        <dbReference type="ARBA" id="ARBA00004245"/>
    </source>
</evidence>
<dbReference type="SUPFAM" id="SSF52540">
    <property type="entry name" value="P-loop containing nucleoside triphosphate hydrolases"/>
    <property type="match status" value="1"/>
</dbReference>
<keyword evidence="8" id="KW-1185">Reference proteome</keyword>
<evidence type="ECO:0000256" key="3">
    <source>
        <dbReference type="ARBA" id="ARBA00022840"/>
    </source>
</evidence>
<dbReference type="InterPro" id="IPR027417">
    <property type="entry name" value="P-loop_NTPase"/>
</dbReference>
<dbReference type="GO" id="GO:0007018">
    <property type="term" value="P:microtubule-based movement"/>
    <property type="evidence" value="ECO:0007669"/>
    <property type="project" value="InterPro"/>
</dbReference>
<proteinExistence type="inferred from homology"/>
<dbReference type="OrthoDB" id="3176171at2759"/>
<evidence type="ECO:0000256" key="2">
    <source>
        <dbReference type="ARBA" id="ARBA00022741"/>
    </source>
</evidence>
<organism evidence="7 8">
    <name type="scientific">Desmophyllum pertusum</name>
    <dbReference type="NCBI Taxonomy" id="174260"/>
    <lineage>
        <taxon>Eukaryota</taxon>
        <taxon>Metazoa</taxon>
        <taxon>Cnidaria</taxon>
        <taxon>Anthozoa</taxon>
        <taxon>Hexacorallia</taxon>
        <taxon>Scleractinia</taxon>
        <taxon>Caryophylliina</taxon>
        <taxon>Caryophylliidae</taxon>
        <taxon>Desmophyllum</taxon>
    </lineage>
</organism>
<accession>A0A9W9Y885</accession>
<dbReference type="EMBL" id="MU827819">
    <property type="protein sequence ID" value="KAJ7322789.1"/>
    <property type="molecule type" value="Genomic_DNA"/>
</dbReference>
<keyword evidence="2" id="KW-0547">Nucleotide-binding</keyword>
<evidence type="ECO:0000256" key="5">
    <source>
        <dbReference type="PROSITE-ProRule" id="PRU00283"/>
    </source>
</evidence>
<evidence type="ECO:0000256" key="4">
    <source>
        <dbReference type="ARBA" id="ARBA00023212"/>
    </source>
</evidence>
<comment type="caution">
    <text evidence="5">Lacks conserved residue(s) required for the propagation of feature annotation.</text>
</comment>
<dbReference type="PANTHER" id="PTHR47969:SF28">
    <property type="entry name" value="KINESIN-LIKE PROTEIN KIF21B"/>
    <property type="match status" value="1"/>
</dbReference>
<dbReference type="PANTHER" id="PTHR47969">
    <property type="entry name" value="CHROMOSOME-ASSOCIATED KINESIN KIF4A-RELATED"/>
    <property type="match status" value="1"/>
</dbReference>
<reference evidence="7" key="1">
    <citation type="submission" date="2023-01" db="EMBL/GenBank/DDBJ databases">
        <title>Genome assembly of the deep-sea coral Lophelia pertusa.</title>
        <authorList>
            <person name="Herrera S."/>
            <person name="Cordes E."/>
        </authorList>
    </citation>
    <scope>NUCLEOTIDE SEQUENCE</scope>
    <source>
        <strain evidence="7">USNM1676648</strain>
        <tissue evidence="7">Polyp</tissue>
    </source>
</reference>
<comment type="subcellular location">
    <subcellularLocation>
        <location evidence="1">Cytoplasm</location>
        <location evidence="1">Cytoskeleton</location>
    </subcellularLocation>
</comment>
<evidence type="ECO:0000313" key="8">
    <source>
        <dbReference type="Proteomes" id="UP001163046"/>
    </source>
</evidence>
<keyword evidence="3" id="KW-0067">ATP-binding</keyword>
<dbReference type="PROSITE" id="PS50067">
    <property type="entry name" value="KINESIN_MOTOR_2"/>
    <property type="match status" value="1"/>
</dbReference>
<feature type="domain" description="Kinesin motor" evidence="6">
    <location>
        <begin position="1"/>
        <end position="16"/>
    </location>
</feature>
<dbReference type="InterPro" id="IPR027640">
    <property type="entry name" value="Kinesin-like_fam"/>
</dbReference>
<dbReference type="Pfam" id="PF23204">
    <property type="entry name" value="KIF21A_2nd"/>
    <property type="match status" value="1"/>
</dbReference>
<dbReference type="GO" id="GO:0051231">
    <property type="term" value="P:spindle elongation"/>
    <property type="evidence" value="ECO:0007669"/>
    <property type="project" value="TreeGrafter"/>
</dbReference>
<dbReference type="InterPro" id="IPR036961">
    <property type="entry name" value="Kinesin_motor_dom_sf"/>
</dbReference>
<keyword evidence="4" id="KW-0206">Cytoskeleton</keyword>
<protein>
    <submittedName>
        <fullName evidence="7">Kinesin-like protein kif21a</fullName>
    </submittedName>
</protein>
<keyword evidence="4" id="KW-0963">Cytoplasm</keyword>